<evidence type="ECO:0000313" key="2">
    <source>
        <dbReference type="EMBL" id="CCF57462.1"/>
    </source>
</evidence>
<feature type="transmembrane region" description="Helical" evidence="1">
    <location>
        <begin position="32"/>
        <end position="52"/>
    </location>
</feature>
<protein>
    <submittedName>
        <fullName evidence="2">Uncharacterized protein</fullName>
    </submittedName>
</protein>
<proteinExistence type="predicted"/>
<dbReference type="KEGG" id="kaf:KAFR_0C04710"/>
<keyword evidence="1" id="KW-0812">Transmembrane</keyword>
<keyword evidence="1" id="KW-1133">Transmembrane helix</keyword>
<dbReference type="GeneID" id="13885380"/>
<evidence type="ECO:0000313" key="3">
    <source>
        <dbReference type="Proteomes" id="UP000005220"/>
    </source>
</evidence>
<dbReference type="Proteomes" id="UP000005220">
    <property type="component" value="Chromosome 3"/>
</dbReference>
<feature type="transmembrane region" description="Helical" evidence="1">
    <location>
        <begin position="73"/>
        <end position="98"/>
    </location>
</feature>
<dbReference type="GO" id="GO:0032979">
    <property type="term" value="P:protein insertion into mitochondrial inner membrane from matrix"/>
    <property type="evidence" value="ECO:0007669"/>
    <property type="project" value="EnsemblFungi"/>
</dbReference>
<dbReference type="eggNOG" id="ENOG502RZCP">
    <property type="taxonomic scope" value="Eukaryota"/>
</dbReference>
<dbReference type="HOGENOM" id="CLU_081665_1_0_1"/>
<dbReference type="GO" id="GO:0097177">
    <property type="term" value="F:mitochondrial ribosome binding"/>
    <property type="evidence" value="ECO:0007669"/>
    <property type="project" value="EnsemblFungi"/>
</dbReference>
<dbReference type="RefSeq" id="XP_003956597.1">
    <property type="nucleotide sequence ID" value="XM_003956548.1"/>
</dbReference>
<keyword evidence="1" id="KW-0472">Membrane</keyword>
<dbReference type="OrthoDB" id="4083656at2759"/>
<dbReference type="EMBL" id="HE650823">
    <property type="protein sequence ID" value="CCF57462.1"/>
    <property type="molecule type" value="Genomic_DNA"/>
</dbReference>
<reference evidence="2 3" key="1">
    <citation type="journal article" date="2011" name="Proc. Natl. Acad. Sci. U.S.A.">
        <title>Evolutionary erosion of yeast sex chromosomes by mating-type switching accidents.</title>
        <authorList>
            <person name="Gordon J.L."/>
            <person name="Armisen D."/>
            <person name="Proux-Wera E."/>
            <person name="Oheigeartaigh S.S."/>
            <person name="Byrne K.P."/>
            <person name="Wolfe K.H."/>
        </authorList>
    </citation>
    <scope>NUCLEOTIDE SEQUENCE [LARGE SCALE GENOMIC DNA]</scope>
    <source>
        <strain evidence="3">ATCC 22294 / BCRC 22015 / CBS 2517 / CECT 1963 / NBRC 1671 / NRRL Y-8276</strain>
    </source>
</reference>
<dbReference type="FunCoup" id="H2ASW2">
    <property type="interactions" value="15"/>
</dbReference>
<keyword evidence="3" id="KW-1185">Reference proteome</keyword>
<evidence type="ECO:0000256" key="1">
    <source>
        <dbReference type="SAM" id="Phobius"/>
    </source>
</evidence>
<dbReference type="GO" id="GO:0005743">
    <property type="term" value="C:mitochondrial inner membrane"/>
    <property type="evidence" value="ECO:0007669"/>
    <property type="project" value="EnsemblFungi"/>
</dbReference>
<organism evidence="2 3">
    <name type="scientific">Kazachstania africana (strain ATCC 22294 / BCRC 22015 / CBS 2517 / CECT 1963 / NBRC 1671 / NRRL Y-8276)</name>
    <name type="common">Yeast</name>
    <name type="synonym">Kluyveromyces africanus</name>
    <dbReference type="NCBI Taxonomy" id="1071382"/>
    <lineage>
        <taxon>Eukaryota</taxon>
        <taxon>Fungi</taxon>
        <taxon>Dikarya</taxon>
        <taxon>Ascomycota</taxon>
        <taxon>Saccharomycotina</taxon>
        <taxon>Saccharomycetes</taxon>
        <taxon>Saccharomycetales</taxon>
        <taxon>Saccharomycetaceae</taxon>
        <taxon>Kazachstania</taxon>
    </lineage>
</organism>
<sequence>MSTKIFKILSELASLNSPQLIYSYRIRPLYRFGSLSLSAVLLTYGVSFLDVFKLSATQRYRESASNEKSNVWLILKTFGPIPLAALPFILSAGTLYIFSRVVTGVTYIPHTNKPPSCELTRRSALFARPIREVRQLGHITRAKNVKIYTGQGPQGIDDKATFSFFLIDRSPNLKNFFSRFYILPRSGSVWKSDGRLLVALFGEDGSEKGDVAARKMDHKSNEIIFEEVRKLNGKKTLFHTHSKKKPTAVKNIVNKLVNK</sequence>
<dbReference type="InParanoid" id="H2ASW2"/>
<gene>
    <name evidence="2" type="primary">KAFR0C04710</name>
    <name evidence="2" type="ORF">KAFR_0C04710</name>
</gene>
<accession>H2ASW2</accession>
<name>H2ASW2_KAZAF</name>
<dbReference type="AlphaFoldDB" id="H2ASW2"/>